<dbReference type="PANTHER" id="PTHR11092:SF0">
    <property type="entry name" value="EPIMERASE FAMILY PROTEIN SDR39U1"/>
    <property type="match status" value="1"/>
</dbReference>
<sequence>MRVVLVGGTGFIGQAVLTRLHDTFGRDLALIFITRHQDKANQLPAWIYPAVWDTMEAPPSPRWLDGADAVINLAGETVAQRWTAAAKQRIRDSRVLTTRHLVEAMRQTAKPPKVLINASATGYYGDRGDEELTESSPPGTGFLAEVCQLWEEEAQRATELGVRVVCVRFGVVLGVGGGALERILPFFEWGIGGRLGSGQQWMAWVHRQDAARLIVHALTTETVRGPINAVAPNPVRNREFTRSLARAVGKPALFPVPTFALRALYGEMADILLHSQRALPQAALAAGFQFEHPDIEEALRHILYWRRRAQEAPAIAYAVA</sequence>
<dbReference type="Pfam" id="PF01370">
    <property type="entry name" value="Epimerase"/>
    <property type="match status" value="1"/>
</dbReference>
<accession>A0A2H5XCI4</accession>
<feature type="domain" description="DUF1731" evidence="3">
    <location>
        <begin position="256"/>
        <end position="302"/>
    </location>
</feature>
<evidence type="ECO:0000313" key="4">
    <source>
        <dbReference type="EMBL" id="GBC98896.1"/>
    </source>
</evidence>
<dbReference type="Gene3D" id="3.40.50.720">
    <property type="entry name" value="NAD(P)-binding Rossmann-like Domain"/>
    <property type="match status" value="1"/>
</dbReference>
<evidence type="ECO:0000259" key="2">
    <source>
        <dbReference type="Pfam" id="PF01370"/>
    </source>
</evidence>
<reference evidence="5" key="1">
    <citation type="submission" date="2017-09" db="EMBL/GenBank/DDBJ databases">
        <title>Metaegenomics of thermophilic ammonia-oxidizing enrichment culture.</title>
        <authorList>
            <person name="Kato S."/>
            <person name="Suzuki K."/>
        </authorList>
    </citation>
    <scope>NUCLEOTIDE SEQUENCE [LARGE SCALE GENOMIC DNA]</scope>
</reference>
<dbReference type="NCBIfam" id="TIGR01777">
    <property type="entry name" value="yfcH"/>
    <property type="match status" value="1"/>
</dbReference>
<dbReference type="InterPro" id="IPR001509">
    <property type="entry name" value="Epimerase_deHydtase"/>
</dbReference>
<evidence type="ECO:0000259" key="3">
    <source>
        <dbReference type="Pfam" id="PF08338"/>
    </source>
</evidence>
<feature type="domain" description="NAD-dependent epimerase/dehydratase" evidence="2">
    <location>
        <begin position="3"/>
        <end position="220"/>
    </location>
</feature>
<dbReference type="SUPFAM" id="SSF51735">
    <property type="entry name" value="NAD(P)-binding Rossmann-fold domains"/>
    <property type="match status" value="1"/>
</dbReference>
<protein>
    <submittedName>
        <fullName evidence="4">Epimerase family protein</fullName>
    </submittedName>
</protein>
<comment type="similarity">
    <text evidence="1">Belongs to the NAD(P)-dependent epimerase/dehydratase family. SDR39U1 subfamily.</text>
</comment>
<dbReference type="InterPro" id="IPR036291">
    <property type="entry name" value="NAD(P)-bd_dom_sf"/>
</dbReference>
<name>A0A2H5XCI4_9BACT</name>
<dbReference type="InterPro" id="IPR010099">
    <property type="entry name" value="SDR39U1"/>
</dbReference>
<dbReference type="AlphaFoldDB" id="A0A2H5XCI4"/>
<gene>
    <name evidence="4" type="ORF">HRbin17_01413</name>
</gene>
<dbReference type="CDD" id="cd05242">
    <property type="entry name" value="SDR_a8"/>
    <property type="match status" value="1"/>
</dbReference>
<proteinExistence type="inferred from homology"/>
<dbReference type="Proteomes" id="UP000236173">
    <property type="component" value="Unassembled WGS sequence"/>
</dbReference>
<organism evidence="4 5">
    <name type="scientific">Candidatus Fervidibacter japonicus</name>
    <dbReference type="NCBI Taxonomy" id="2035412"/>
    <lineage>
        <taxon>Bacteria</taxon>
        <taxon>Candidatus Fervidibacterota</taxon>
        <taxon>Candidatus Fervidibacter</taxon>
    </lineage>
</organism>
<evidence type="ECO:0000256" key="1">
    <source>
        <dbReference type="ARBA" id="ARBA00009353"/>
    </source>
</evidence>
<evidence type="ECO:0000313" key="5">
    <source>
        <dbReference type="Proteomes" id="UP000236173"/>
    </source>
</evidence>
<dbReference type="EMBL" id="BEHT01000017">
    <property type="protein sequence ID" value="GBC98896.1"/>
    <property type="molecule type" value="Genomic_DNA"/>
</dbReference>
<comment type="caution">
    <text evidence="4">The sequence shown here is derived from an EMBL/GenBank/DDBJ whole genome shotgun (WGS) entry which is preliminary data.</text>
</comment>
<dbReference type="PANTHER" id="PTHR11092">
    <property type="entry name" value="SUGAR NUCLEOTIDE EPIMERASE RELATED"/>
    <property type="match status" value="1"/>
</dbReference>
<dbReference type="Pfam" id="PF08338">
    <property type="entry name" value="DUF1731"/>
    <property type="match status" value="1"/>
</dbReference>
<dbReference type="InterPro" id="IPR013549">
    <property type="entry name" value="DUF1731"/>
</dbReference>